<dbReference type="SUPFAM" id="SSF53448">
    <property type="entry name" value="Nucleotide-diphospho-sugar transferases"/>
    <property type="match status" value="1"/>
</dbReference>
<dbReference type="GO" id="GO:0047343">
    <property type="term" value="F:glucose-1-phosphate cytidylyltransferase activity"/>
    <property type="evidence" value="ECO:0007669"/>
    <property type="project" value="InterPro"/>
</dbReference>
<dbReference type="PANTHER" id="PTHR47183:SF2">
    <property type="entry name" value="GLUCOSE-1-PHOSPHATE CYTIDYLYLTRANSFERASE-RELATED"/>
    <property type="match status" value="1"/>
</dbReference>
<dbReference type="InterPro" id="IPR013446">
    <property type="entry name" value="G1P_cyt_trans-like"/>
</dbReference>
<evidence type="ECO:0000259" key="1">
    <source>
        <dbReference type="Pfam" id="PF00483"/>
    </source>
</evidence>
<gene>
    <name evidence="2" type="ORF">S01H4_47815</name>
</gene>
<sequence length="166" mass="19035">MKVVILCGGLGTRLHEETEFKPKPLVSIGGKPMLWHIMKIYAHYGFKDFILCLGYKGEMIKEYFLNYETVNNDFTIQLGTPDRIQFHGKHFENGWNVTLSNTGISTMTGMRIKRIEKYIDTENFMVTYGDGVADIKINKLLEFHCKHNKVATLTGVHSLSRFGELL</sequence>
<proteinExistence type="predicted"/>
<accession>X1C2G7</accession>
<evidence type="ECO:0000313" key="2">
    <source>
        <dbReference type="EMBL" id="GAH02306.1"/>
    </source>
</evidence>
<organism evidence="2">
    <name type="scientific">marine sediment metagenome</name>
    <dbReference type="NCBI Taxonomy" id="412755"/>
    <lineage>
        <taxon>unclassified sequences</taxon>
        <taxon>metagenomes</taxon>
        <taxon>ecological metagenomes</taxon>
    </lineage>
</organism>
<feature type="non-terminal residue" evidence="2">
    <location>
        <position position="166"/>
    </location>
</feature>
<feature type="domain" description="Nucleotidyl transferase" evidence="1">
    <location>
        <begin position="2"/>
        <end position="154"/>
    </location>
</feature>
<dbReference type="Pfam" id="PF00483">
    <property type="entry name" value="NTP_transferase"/>
    <property type="match status" value="1"/>
</dbReference>
<dbReference type="AlphaFoldDB" id="X1C2G7"/>
<dbReference type="InterPro" id="IPR029044">
    <property type="entry name" value="Nucleotide-diphossugar_trans"/>
</dbReference>
<dbReference type="PANTHER" id="PTHR47183">
    <property type="entry name" value="GLUCOSE-1-PHOSPHATE CYTIDYLYLTRANSFERASE-RELATED"/>
    <property type="match status" value="1"/>
</dbReference>
<dbReference type="Gene3D" id="3.90.550.10">
    <property type="entry name" value="Spore Coat Polysaccharide Biosynthesis Protein SpsA, Chain A"/>
    <property type="match status" value="1"/>
</dbReference>
<name>X1C2G7_9ZZZZ</name>
<comment type="caution">
    <text evidence="2">The sequence shown here is derived from an EMBL/GenBank/DDBJ whole genome shotgun (WGS) entry which is preliminary data.</text>
</comment>
<dbReference type="EMBL" id="BART01026888">
    <property type="protein sequence ID" value="GAH02306.1"/>
    <property type="molecule type" value="Genomic_DNA"/>
</dbReference>
<protein>
    <recommendedName>
        <fullName evidence="1">Nucleotidyl transferase domain-containing protein</fullName>
    </recommendedName>
</protein>
<dbReference type="InterPro" id="IPR005835">
    <property type="entry name" value="NTP_transferase_dom"/>
</dbReference>
<reference evidence="2" key="1">
    <citation type="journal article" date="2014" name="Front. Microbiol.">
        <title>High frequency of phylogenetically diverse reductive dehalogenase-homologous genes in deep subseafloor sedimentary metagenomes.</title>
        <authorList>
            <person name="Kawai M."/>
            <person name="Futagami T."/>
            <person name="Toyoda A."/>
            <person name="Takaki Y."/>
            <person name="Nishi S."/>
            <person name="Hori S."/>
            <person name="Arai W."/>
            <person name="Tsubouchi T."/>
            <person name="Morono Y."/>
            <person name="Uchiyama I."/>
            <person name="Ito T."/>
            <person name="Fujiyama A."/>
            <person name="Inagaki F."/>
            <person name="Takami H."/>
        </authorList>
    </citation>
    <scope>NUCLEOTIDE SEQUENCE</scope>
    <source>
        <strain evidence="2">Expedition CK06-06</strain>
    </source>
</reference>